<reference evidence="1 2" key="1">
    <citation type="journal article" date="2017" name="Curr. Biol.">
        <title>The Evolution of Venom by Co-option of Single-Copy Genes.</title>
        <authorList>
            <person name="Martinson E.O."/>
            <person name="Mrinalini"/>
            <person name="Kelkar Y.D."/>
            <person name="Chang C.H."/>
            <person name="Werren J.H."/>
        </authorList>
    </citation>
    <scope>NUCLEOTIDE SEQUENCE [LARGE SCALE GENOMIC DNA]</scope>
    <source>
        <strain evidence="1 2">Alberta</strain>
        <tissue evidence="1">Whole body</tissue>
    </source>
</reference>
<protein>
    <submittedName>
        <fullName evidence="1">Uncharacterized protein</fullName>
    </submittedName>
</protein>
<organism evidence="1 2">
    <name type="scientific">Trichomalopsis sarcophagae</name>
    <dbReference type="NCBI Taxonomy" id="543379"/>
    <lineage>
        <taxon>Eukaryota</taxon>
        <taxon>Metazoa</taxon>
        <taxon>Ecdysozoa</taxon>
        <taxon>Arthropoda</taxon>
        <taxon>Hexapoda</taxon>
        <taxon>Insecta</taxon>
        <taxon>Pterygota</taxon>
        <taxon>Neoptera</taxon>
        <taxon>Endopterygota</taxon>
        <taxon>Hymenoptera</taxon>
        <taxon>Apocrita</taxon>
        <taxon>Proctotrupomorpha</taxon>
        <taxon>Chalcidoidea</taxon>
        <taxon>Pteromalidae</taxon>
        <taxon>Pteromalinae</taxon>
        <taxon>Trichomalopsis</taxon>
    </lineage>
</organism>
<accession>A0A232EFD2</accession>
<proteinExistence type="predicted"/>
<dbReference type="EMBL" id="NNAY01005062">
    <property type="protein sequence ID" value="OXU17053.1"/>
    <property type="molecule type" value="Genomic_DNA"/>
</dbReference>
<gene>
    <name evidence="1" type="ORF">TSAR_006360</name>
</gene>
<keyword evidence="2" id="KW-1185">Reference proteome</keyword>
<sequence length="112" mass="13233">MYQILKKHQETTLILSTLGTRYFFSLQYLPRFLCFAELLFKFPSGKKCCAKLCQNRAKSVPNCSNLCRNCSTNMPKHENFGYLTHLRHRLAQYWNKLTQYWHTMAQFGTVLA</sequence>
<comment type="caution">
    <text evidence="1">The sequence shown here is derived from an EMBL/GenBank/DDBJ whole genome shotgun (WGS) entry which is preliminary data.</text>
</comment>
<dbReference type="AlphaFoldDB" id="A0A232EFD2"/>
<evidence type="ECO:0000313" key="2">
    <source>
        <dbReference type="Proteomes" id="UP000215335"/>
    </source>
</evidence>
<name>A0A232EFD2_9HYME</name>
<evidence type="ECO:0000313" key="1">
    <source>
        <dbReference type="EMBL" id="OXU17053.1"/>
    </source>
</evidence>
<dbReference type="Proteomes" id="UP000215335">
    <property type="component" value="Unassembled WGS sequence"/>
</dbReference>